<keyword evidence="2" id="KW-1185">Reference proteome</keyword>
<accession>A0A2P5E003</accession>
<proteinExistence type="predicted"/>
<protein>
    <submittedName>
        <fullName evidence="1">Uncharacterized protein</fullName>
    </submittedName>
</protein>
<evidence type="ECO:0000313" key="1">
    <source>
        <dbReference type="EMBL" id="PON78874.1"/>
    </source>
</evidence>
<dbReference type="AlphaFoldDB" id="A0A2P5E003"/>
<reference evidence="2" key="1">
    <citation type="submission" date="2016-06" db="EMBL/GenBank/DDBJ databases">
        <title>Parallel loss of symbiosis genes in relatives of nitrogen-fixing non-legume Parasponia.</title>
        <authorList>
            <person name="Van Velzen R."/>
            <person name="Holmer R."/>
            <person name="Bu F."/>
            <person name="Rutten L."/>
            <person name="Van Zeijl A."/>
            <person name="Liu W."/>
            <person name="Santuari L."/>
            <person name="Cao Q."/>
            <person name="Sharma T."/>
            <person name="Shen D."/>
            <person name="Roswanjaya Y."/>
            <person name="Wardhani T."/>
            <person name="Kalhor M.S."/>
            <person name="Jansen J."/>
            <person name="Van den Hoogen J."/>
            <person name="Gungor B."/>
            <person name="Hartog M."/>
            <person name="Hontelez J."/>
            <person name="Verver J."/>
            <person name="Yang W.-C."/>
            <person name="Schijlen E."/>
            <person name="Repin R."/>
            <person name="Schilthuizen M."/>
            <person name="Schranz E."/>
            <person name="Heidstra R."/>
            <person name="Miyata K."/>
            <person name="Fedorova E."/>
            <person name="Kohlen W."/>
            <person name="Bisseling T."/>
            <person name="Smit S."/>
            <person name="Geurts R."/>
        </authorList>
    </citation>
    <scope>NUCLEOTIDE SEQUENCE [LARGE SCALE GENOMIC DNA]</scope>
    <source>
        <strain evidence="2">cv. RG33-2</strain>
    </source>
</reference>
<organism evidence="1 2">
    <name type="scientific">Trema orientale</name>
    <name type="common">Charcoal tree</name>
    <name type="synonym">Celtis orientalis</name>
    <dbReference type="NCBI Taxonomy" id="63057"/>
    <lineage>
        <taxon>Eukaryota</taxon>
        <taxon>Viridiplantae</taxon>
        <taxon>Streptophyta</taxon>
        <taxon>Embryophyta</taxon>
        <taxon>Tracheophyta</taxon>
        <taxon>Spermatophyta</taxon>
        <taxon>Magnoliopsida</taxon>
        <taxon>eudicotyledons</taxon>
        <taxon>Gunneridae</taxon>
        <taxon>Pentapetalae</taxon>
        <taxon>rosids</taxon>
        <taxon>fabids</taxon>
        <taxon>Rosales</taxon>
        <taxon>Cannabaceae</taxon>
        <taxon>Trema</taxon>
    </lineage>
</organism>
<dbReference type="Proteomes" id="UP000237000">
    <property type="component" value="Unassembled WGS sequence"/>
</dbReference>
<evidence type="ECO:0000313" key="2">
    <source>
        <dbReference type="Proteomes" id="UP000237000"/>
    </source>
</evidence>
<dbReference type="OrthoDB" id="10293707at2759"/>
<name>A0A2P5E003_TREOI</name>
<gene>
    <name evidence="1" type="ORF">TorRG33x02_237020</name>
</gene>
<dbReference type="InParanoid" id="A0A2P5E003"/>
<sequence>MAIILGLRFRDHQALSKVETLVHISNYHNLPLRPSFWVFVGPTWVDNNKNKVTGKSYPYNASCPNKLITYRGLTLRAGNSQCVKNETRRETITASTITGIDGAYISLLYTFLVS</sequence>
<comment type="caution">
    <text evidence="1">The sequence shown here is derived from an EMBL/GenBank/DDBJ whole genome shotgun (WGS) entry which is preliminary data.</text>
</comment>
<dbReference type="EMBL" id="JXTC01000239">
    <property type="protein sequence ID" value="PON78874.1"/>
    <property type="molecule type" value="Genomic_DNA"/>
</dbReference>